<protein>
    <submittedName>
        <fullName evidence="2">Uncharacterized protein</fullName>
    </submittedName>
</protein>
<evidence type="ECO:0000313" key="3">
    <source>
        <dbReference type="Proteomes" id="UP000654918"/>
    </source>
</evidence>
<gene>
    <name evidence="2" type="ORF">CPLU01_05962</name>
</gene>
<dbReference type="PANTHER" id="PTHR38787">
    <property type="entry name" value="REGULATORY P DOMAIN-CONTAINING PROTEIN"/>
    <property type="match status" value="1"/>
</dbReference>
<dbReference type="NCBIfam" id="TIGR04312">
    <property type="entry name" value="choice_anch_B"/>
    <property type="match status" value="1"/>
</dbReference>
<feature type="chain" id="PRO_5034169162" evidence="1">
    <location>
        <begin position="20"/>
        <end position="557"/>
    </location>
</feature>
<organism evidence="2 3">
    <name type="scientific">Colletotrichum plurivorum</name>
    <dbReference type="NCBI Taxonomy" id="2175906"/>
    <lineage>
        <taxon>Eukaryota</taxon>
        <taxon>Fungi</taxon>
        <taxon>Dikarya</taxon>
        <taxon>Ascomycota</taxon>
        <taxon>Pezizomycotina</taxon>
        <taxon>Sordariomycetes</taxon>
        <taxon>Hypocreomycetidae</taxon>
        <taxon>Glomerellales</taxon>
        <taxon>Glomerellaceae</taxon>
        <taxon>Colletotrichum</taxon>
        <taxon>Colletotrichum orchidearum species complex</taxon>
    </lineage>
</organism>
<evidence type="ECO:0000313" key="2">
    <source>
        <dbReference type="EMBL" id="KAF6832728.1"/>
    </source>
</evidence>
<dbReference type="GO" id="GO:0005576">
    <property type="term" value="C:extracellular region"/>
    <property type="evidence" value="ECO:0007669"/>
    <property type="project" value="TreeGrafter"/>
</dbReference>
<evidence type="ECO:0000256" key="1">
    <source>
        <dbReference type="SAM" id="SignalP"/>
    </source>
</evidence>
<dbReference type="AlphaFoldDB" id="A0A8H6NH62"/>
<keyword evidence="1" id="KW-0732">Signal</keyword>
<sequence length="557" mass="60953">MRFPTLAGAALGLASIVSAKERPQNPSRVADLSQNGARMMNSMSIKKNRWQAEAASGAANSSSYPRLGYAKCVDGKAEAIPGDPLHTFRCRNVDLYDFVSHAELGSPAGWEGRIGSSSWGWTDPECGREFVASGMYEGTAFLEVLPEGRLLHLGFLPALANLTDDAFWKEIRSFKHYMLIGSELANHGVQIFDMRKLLDIDPDEAPITFGSEDLAGHFTDLTEGASHNVVVNEEREYGVAVGSRPIDAECYGGLIFFDLSDPSNPVRTGCNPDDGYVHDAQCLVYRGPDEKYLGRDICYAYNEDTLTIYDVTDKANSSIISITSYDGAAFTHQGWILDPDWQEWLIMNDEYDEVTAEGPAADGYPVSYIWNVASLESPKQTGVYKSGTRGVDHNLYSKDGLVFQSAYGTGFRVYDVSSIPEDPSGNNVCEIAFFDIYPEDDSAPGGGEVEFSGTWSSYAMFESGFIYINTIERGGFLTKMTRRERCRPKSCNADNCLRAMRAQSVEGRLEESLEFCEDFTASVTADVGVVPTYAASACQGNVISRVSSACSCLPTPP</sequence>
<proteinExistence type="predicted"/>
<keyword evidence="3" id="KW-1185">Reference proteome</keyword>
<comment type="caution">
    <text evidence="2">The sequence shown here is derived from an EMBL/GenBank/DDBJ whole genome shotgun (WGS) entry which is preliminary data.</text>
</comment>
<name>A0A8H6NH62_9PEZI</name>
<dbReference type="InterPro" id="IPR027589">
    <property type="entry name" value="Choice_anch_B"/>
</dbReference>
<dbReference type="Proteomes" id="UP000654918">
    <property type="component" value="Unassembled WGS sequence"/>
</dbReference>
<dbReference type="PANTHER" id="PTHR38787:SF3">
    <property type="entry name" value="REGULATORY P DOMAIN-CONTAINING PROTEIN"/>
    <property type="match status" value="1"/>
</dbReference>
<feature type="signal peptide" evidence="1">
    <location>
        <begin position="1"/>
        <end position="19"/>
    </location>
</feature>
<dbReference type="EMBL" id="WIGO01000066">
    <property type="protein sequence ID" value="KAF6832728.1"/>
    <property type="molecule type" value="Genomic_DNA"/>
</dbReference>
<accession>A0A8H6NH62</accession>
<reference evidence="2" key="1">
    <citation type="journal article" date="2020" name="Phytopathology">
        <title>Genome Sequence Resources of Colletotrichum truncatum, C. plurivorum, C. musicola, and C. sojae: Four Species Pathogenic to Soybean (Glycine max).</title>
        <authorList>
            <person name="Rogerio F."/>
            <person name="Boufleur T.R."/>
            <person name="Ciampi-Guillardi M."/>
            <person name="Sukno S.A."/>
            <person name="Thon M.R."/>
            <person name="Massola Junior N.S."/>
            <person name="Baroncelli R."/>
        </authorList>
    </citation>
    <scope>NUCLEOTIDE SEQUENCE</scope>
    <source>
        <strain evidence="2">LFN00145</strain>
    </source>
</reference>